<evidence type="ECO:0000259" key="1">
    <source>
        <dbReference type="Pfam" id="PF13360"/>
    </source>
</evidence>
<comment type="caution">
    <text evidence="2">The sequence shown here is derived from an EMBL/GenBank/DDBJ whole genome shotgun (WGS) entry which is preliminary data.</text>
</comment>
<evidence type="ECO:0000313" key="2">
    <source>
        <dbReference type="EMBL" id="KPJ68608.1"/>
    </source>
</evidence>
<dbReference type="Pfam" id="PF13360">
    <property type="entry name" value="PQQ_2"/>
    <property type="match status" value="2"/>
</dbReference>
<name>A0A0S7Y1K1_UNCSA</name>
<evidence type="ECO:0000313" key="3">
    <source>
        <dbReference type="Proteomes" id="UP000051861"/>
    </source>
</evidence>
<dbReference type="PANTHER" id="PTHR34512">
    <property type="entry name" value="CELL SURFACE PROTEIN"/>
    <property type="match status" value="1"/>
</dbReference>
<reference evidence="2 3" key="1">
    <citation type="journal article" date="2015" name="Microbiome">
        <title>Genomic resolution of linkages in carbon, nitrogen, and sulfur cycling among widespread estuary sediment bacteria.</title>
        <authorList>
            <person name="Baker B.J."/>
            <person name="Lazar C.S."/>
            <person name="Teske A.P."/>
            <person name="Dick G.J."/>
        </authorList>
    </citation>
    <scope>NUCLEOTIDE SEQUENCE [LARGE SCALE GENOMIC DNA]</scope>
    <source>
        <strain evidence="2">DG_54_3</strain>
    </source>
</reference>
<accession>A0A0S7Y1K1</accession>
<protein>
    <recommendedName>
        <fullName evidence="1">Pyrrolo-quinoline quinone repeat domain-containing protein</fullName>
    </recommendedName>
</protein>
<proteinExistence type="predicted"/>
<dbReference type="InterPro" id="IPR011047">
    <property type="entry name" value="Quinoprotein_ADH-like_sf"/>
</dbReference>
<dbReference type="PANTHER" id="PTHR34512:SF30">
    <property type="entry name" value="OUTER MEMBRANE PROTEIN ASSEMBLY FACTOR BAMB"/>
    <property type="match status" value="1"/>
</dbReference>
<dbReference type="Gene3D" id="2.130.10.10">
    <property type="entry name" value="YVTN repeat-like/Quinoprotein amine dehydrogenase"/>
    <property type="match status" value="3"/>
</dbReference>
<dbReference type="EMBL" id="LIZX01000048">
    <property type="protein sequence ID" value="KPJ68608.1"/>
    <property type="molecule type" value="Genomic_DNA"/>
</dbReference>
<dbReference type="SUPFAM" id="SSF50998">
    <property type="entry name" value="Quinoprotein alcohol dehydrogenase-like"/>
    <property type="match status" value="2"/>
</dbReference>
<organism evidence="2 3">
    <name type="scientific">candidate division WOR-1 bacterium DG_54_3</name>
    <dbReference type="NCBI Taxonomy" id="1703775"/>
    <lineage>
        <taxon>Bacteria</taxon>
        <taxon>Bacillati</taxon>
        <taxon>Saganbacteria</taxon>
    </lineage>
</organism>
<gene>
    <name evidence="2" type="ORF">AMJ44_06085</name>
</gene>
<dbReference type="InterPro" id="IPR015943">
    <property type="entry name" value="WD40/YVTN_repeat-like_dom_sf"/>
</dbReference>
<dbReference type="InterPro" id="IPR002372">
    <property type="entry name" value="PQQ_rpt_dom"/>
</dbReference>
<feature type="domain" description="Pyrrolo-quinoline quinone repeat" evidence="1">
    <location>
        <begin position="144"/>
        <end position="240"/>
    </location>
</feature>
<feature type="domain" description="Pyrrolo-quinoline quinone repeat" evidence="1">
    <location>
        <begin position="278"/>
        <end position="357"/>
    </location>
</feature>
<dbReference type="PROSITE" id="PS51257">
    <property type="entry name" value="PROKAR_LIPOPROTEIN"/>
    <property type="match status" value="1"/>
</dbReference>
<dbReference type="SMART" id="SM00564">
    <property type="entry name" value="PQQ"/>
    <property type="match status" value="6"/>
</dbReference>
<dbReference type="InterPro" id="IPR018391">
    <property type="entry name" value="PQQ_b-propeller_rpt"/>
</dbReference>
<dbReference type="Proteomes" id="UP000051861">
    <property type="component" value="Unassembled WGS sequence"/>
</dbReference>
<sequence>MCRQFERKILIPFLILLLSLSVSCASRFKLNQARFLHPGGWESFRGNNKNTGYAKHPSDVPQPIDTPDKLLWSFEVKRPIKSSPVIAKGILFIGSLDKRMFFVDALSGENLGSQKISTSISSSACVGDSILYFAQDKGKETFFALNLLTGDFLWKEKLGDISSSPQIYQEKIFIGSDSGLLLAFNRFSGEKIWEFKAGDVVISTPACDGEILCFGSGDDNLYALDKENGELKWKFKAEASIYSSPAIKVENPANGGDDKVFLVADSLVYIGSNDYFMYAVNQSTGKLRWKFETRGIIHSSPIAVGDRLFFGSYDGNLYALDRFSGKLLWKYKTKGMISSSPAYSDGKIYIASEDGYLYCFGF</sequence>
<dbReference type="AlphaFoldDB" id="A0A0S7Y1K1"/>